<dbReference type="SMART" id="SM00267">
    <property type="entry name" value="GGDEF"/>
    <property type="match status" value="1"/>
</dbReference>
<dbReference type="SUPFAM" id="SSF52540">
    <property type="entry name" value="P-loop containing nucleoside triphosphate hydrolases"/>
    <property type="match status" value="1"/>
</dbReference>
<dbReference type="InterPro" id="IPR011009">
    <property type="entry name" value="Kinase-like_dom_sf"/>
</dbReference>
<dbReference type="PANTHER" id="PTHR43642:SF1">
    <property type="entry name" value="HYBRID SIGNAL TRANSDUCTION HISTIDINE KINASE G"/>
    <property type="match status" value="1"/>
</dbReference>
<dbReference type="InterPro" id="IPR029787">
    <property type="entry name" value="Nucleotide_cyclase"/>
</dbReference>
<name>A0A415E0R7_9FIRM</name>
<feature type="domain" description="Protein kinase" evidence="2">
    <location>
        <begin position="40"/>
        <end position="309"/>
    </location>
</feature>
<accession>A0A415E0R7</accession>
<dbReference type="PANTHER" id="PTHR43642">
    <property type="entry name" value="HYBRID SIGNAL TRANSDUCTION HISTIDINE KINASE G"/>
    <property type="match status" value="1"/>
</dbReference>
<dbReference type="Pfam" id="PF13191">
    <property type="entry name" value="AAA_16"/>
    <property type="match status" value="1"/>
</dbReference>
<proteinExistence type="predicted"/>
<dbReference type="STRING" id="1776384.GCA_900086585_00645"/>
<dbReference type="InterPro" id="IPR043128">
    <property type="entry name" value="Rev_trsase/Diguanyl_cyclase"/>
</dbReference>
<dbReference type="Gene3D" id="3.40.50.300">
    <property type="entry name" value="P-loop containing nucleotide triphosphate hydrolases"/>
    <property type="match status" value="1"/>
</dbReference>
<dbReference type="CDD" id="cd01949">
    <property type="entry name" value="GGDEF"/>
    <property type="match status" value="1"/>
</dbReference>
<evidence type="ECO:0000313" key="5">
    <source>
        <dbReference type="Proteomes" id="UP000284841"/>
    </source>
</evidence>
<dbReference type="FunFam" id="3.30.70.270:FF:000001">
    <property type="entry name" value="Diguanylate cyclase domain protein"/>
    <property type="match status" value="1"/>
</dbReference>
<dbReference type="Proteomes" id="UP000284841">
    <property type="component" value="Unassembled WGS sequence"/>
</dbReference>
<keyword evidence="5" id="KW-1185">Reference proteome</keyword>
<dbReference type="InterPro" id="IPR041664">
    <property type="entry name" value="AAA_16"/>
</dbReference>
<dbReference type="NCBIfam" id="TIGR00254">
    <property type="entry name" value="GGDEF"/>
    <property type="match status" value="1"/>
</dbReference>
<protein>
    <submittedName>
        <fullName evidence="4">Diguanylate cyclase</fullName>
    </submittedName>
</protein>
<comment type="caution">
    <text evidence="4">The sequence shown here is derived from an EMBL/GenBank/DDBJ whole genome shotgun (WGS) entry which is preliminary data.</text>
</comment>
<dbReference type="InterPro" id="IPR053159">
    <property type="entry name" value="Hybrid_Histidine_Kinase"/>
</dbReference>
<dbReference type="Gene3D" id="1.10.510.10">
    <property type="entry name" value="Transferase(Phosphotransferase) domain 1"/>
    <property type="match status" value="1"/>
</dbReference>
<dbReference type="EMBL" id="QRMS01000003">
    <property type="protein sequence ID" value="RHJ87191.1"/>
    <property type="molecule type" value="Genomic_DNA"/>
</dbReference>
<dbReference type="Gene3D" id="3.30.70.270">
    <property type="match status" value="1"/>
</dbReference>
<reference evidence="4 5" key="1">
    <citation type="submission" date="2018-08" db="EMBL/GenBank/DDBJ databases">
        <title>A genome reference for cultivated species of the human gut microbiota.</title>
        <authorList>
            <person name="Zou Y."/>
            <person name="Xue W."/>
            <person name="Luo G."/>
        </authorList>
    </citation>
    <scope>NUCLEOTIDE SEQUENCE [LARGE SCALE GENOMIC DNA]</scope>
    <source>
        <strain evidence="4 5">AM07-24</strain>
    </source>
</reference>
<dbReference type="SUPFAM" id="SSF55073">
    <property type="entry name" value="Nucleotide cyclase"/>
    <property type="match status" value="1"/>
</dbReference>
<evidence type="ECO:0000259" key="2">
    <source>
        <dbReference type="PROSITE" id="PS50011"/>
    </source>
</evidence>
<dbReference type="InterPro" id="IPR029016">
    <property type="entry name" value="GAF-like_dom_sf"/>
</dbReference>
<dbReference type="GO" id="GO:0005524">
    <property type="term" value="F:ATP binding"/>
    <property type="evidence" value="ECO:0007669"/>
    <property type="project" value="InterPro"/>
</dbReference>
<dbReference type="Pfam" id="PF00990">
    <property type="entry name" value="GGDEF"/>
    <property type="match status" value="1"/>
</dbReference>
<dbReference type="SUPFAM" id="SSF56112">
    <property type="entry name" value="Protein kinase-like (PK-like)"/>
    <property type="match status" value="1"/>
</dbReference>
<comment type="subcellular location">
    <subcellularLocation>
        <location evidence="1">Membrane</location>
        <topology evidence="1">Single-pass membrane protein</topology>
    </subcellularLocation>
</comment>
<dbReference type="Pfam" id="PF01590">
    <property type="entry name" value="GAF"/>
    <property type="match status" value="1"/>
</dbReference>
<evidence type="ECO:0000259" key="3">
    <source>
        <dbReference type="PROSITE" id="PS50887"/>
    </source>
</evidence>
<dbReference type="GO" id="GO:0004672">
    <property type="term" value="F:protein kinase activity"/>
    <property type="evidence" value="ECO:0007669"/>
    <property type="project" value="InterPro"/>
</dbReference>
<evidence type="ECO:0000313" key="4">
    <source>
        <dbReference type="EMBL" id="RHJ87191.1"/>
    </source>
</evidence>
<dbReference type="InterPro" id="IPR000160">
    <property type="entry name" value="GGDEF_dom"/>
</dbReference>
<feature type="domain" description="GGDEF" evidence="3">
    <location>
        <begin position="1559"/>
        <end position="1693"/>
    </location>
</feature>
<dbReference type="InterPro" id="IPR027417">
    <property type="entry name" value="P-loop_NTPase"/>
</dbReference>
<dbReference type="GO" id="GO:0016020">
    <property type="term" value="C:membrane"/>
    <property type="evidence" value="ECO:0007669"/>
    <property type="project" value="UniProtKB-SubCell"/>
</dbReference>
<dbReference type="Gene3D" id="3.30.450.40">
    <property type="match status" value="1"/>
</dbReference>
<dbReference type="CDD" id="cd14014">
    <property type="entry name" value="STKc_PknB_like"/>
    <property type="match status" value="1"/>
</dbReference>
<dbReference type="SMART" id="SM00065">
    <property type="entry name" value="GAF"/>
    <property type="match status" value="1"/>
</dbReference>
<gene>
    <name evidence="4" type="ORF">DW099_10835</name>
</gene>
<sequence>MQRNHWMKSYAGLARSCMLQRPAVRTSALYGKGEHVMSKYTNLEVIYVSPSSKLLRGKDGSTGNRVVLKTGGQEPMTQEQTARLRREYQIMQRIDSPHVVKAFGEVTLDGRYYLVEEFCPGITLSRLLKQGALDMPDFYRIAEQLVMGLRDIHKAGVIHKDVNPSNIMYDAESGRVALLDFGISSMFMHEQMSGTRLENIEGTLRYIAPEQTGRMNTELDYRADFYSLGITLYQMLTGRHPFDAETPTELVFSHIAKTPPDLRVILPNVPPMLAAVVDKLLAKMAKDRYLSSEGLLYDLTRCQREKEFVLGEKDFSRRFEFTHQLYGREDEIAQLMSDFKEVASGSKILVSVSGYSGIGKTSLVNQLQEEAHRTSGMFLQGKFDQYHANVPYFAFFEAIKQFCSMIFMEPEESIGKWKQTLSEHLGDDAALLTGKVAELALLTGAQPTPEDMGPLEERTRFKSVLEQLLSLLAAPEHPLVLFLDDVHRADMGSLEMLEELFKNEDIHDLMIIVCYRDNEVSIEHPLTLSLNKIIQRGGRVTQLNLKGLDPESTAQMLGDIFKTEADTTSVLADILYRKTKGNPFYIKQFLRLCHSKGYLNLDMDTGSWSWKEAEIRACPAQENVVDFLTENLNQFSEETISLLSFGACIGQSFSVEDLSTVCGLPEREINRRLITAVAQEAVYPIEKDGKIGLQTMYQFAHDRFQQVFYTTLSEKTRASVHYLLGKRYEEYSRAAGVLDERAFEIADHYAMGLGEAEDQEERRRIQEFLLGTAHRCGLVSAFDTAERYLNLLLSQPELKRPENRPFLTKVYMEYHTALCNLVKEEECDRIYGMLCNLVTEPTELVDNCRLQISSFSNRGRYEDAFEIGRTLLGQLGVTFPGENMQLTLEQEIASFYQEREALGSEDILNLKEAEDPVEAGISKLLCRLCGPTFFFRPDYSYWTVFTAVRRMFQHGYTPHALQMYSNLMMPLGELRRDYRTSYAAGRSAMRLAEKHQYKEVIHSIYCMFALHSGHWFEDVVNEIPYAKESIKGNAQMGDFEYACYGYYGLMMAVMESAAHVEELWNEAQAGVKFAEKTGSDHALGSFLSFQQLCRSIRGELSLTGSFDGDGFSEQVHLEQFSHNLQAISYYHVIRALSAVIYRDYSTAYRLCRDAVPLLPYVSSFYNVALHNFLYSLSICQVLETGDCEPEARPELLRVLEENQDWLKERSNDAFCNYGHLYLVIEAERKTAEGCTEEALQLYEEALGAAKKHDRSLHHAILCDVAALRYERLGIKSAARHYLTDTYRLYSHWGAEGKCARMRQDYPELAGLWKNDNRQSTLSEASIRTTASLDMRSVLKASQAISEELELEGILEKLIHSLLECAGAQHIYYLSQADSGYELQAEGHSGAKDVCIVSKRPAEGRDIPLSIVSYVERTLEAVILEDGENSRVFGKDIHIKENHCKSVLCMPILSKGELKGILYLENNLAAGVFDQRRKENLMPIAAQLAISLENAYLYEHLRFLVDERTKALLEEIKVRKRAEEKLAHMANYDALTGLPNRRLFHKLLSRLLLEAEASGQLLAVLYMDLDGFKEVNDTYGHEKGDLVLEETARRLIRAVRGSDIVSRLGGDEFVLLLSRIMADEEIRHVCERILSEIRQPFRLSEDLFVEMTASIGVSVYPRDGKDEKELLSCADQAMYKIKKSDKNFYSFTEPLSDSQEKF</sequence>
<organism evidence="4 5">
    <name type="scientific">Emergencia timonensis</name>
    <dbReference type="NCBI Taxonomy" id="1776384"/>
    <lineage>
        <taxon>Bacteria</taxon>
        <taxon>Bacillati</taxon>
        <taxon>Bacillota</taxon>
        <taxon>Clostridia</taxon>
        <taxon>Peptostreptococcales</taxon>
        <taxon>Anaerovoracaceae</taxon>
        <taxon>Emergencia</taxon>
    </lineage>
</organism>
<dbReference type="PROSITE" id="PS50887">
    <property type="entry name" value="GGDEF"/>
    <property type="match status" value="1"/>
</dbReference>
<dbReference type="InterPro" id="IPR003018">
    <property type="entry name" value="GAF"/>
</dbReference>
<evidence type="ECO:0000256" key="1">
    <source>
        <dbReference type="ARBA" id="ARBA00004167"/>
    </source>
</evidence>
<dbReference type="PROSITE" id="PS50011">
    <property type="entry name" value="PROTEIN_KINASE_DOM"/>
    <property type="match status" value="1"/>
</dbReference>
<dbReference type="SUPFAM" id="SSF55781">
    <property type="entry name" value="GAF domain-like"/>
    <property type="match status" value="1"/>
</dbReference>
<dbReference type="Pfam" id="PF00069">
    <property type="entry name" value="Pkinase"/>
    <property type="match status" value="1"/>
</dbReference>
<dbReference type="InterPro" id="IPR000719">
    <property type="entry name" value="Prot_kinase_dom"/>
</dbReference>